<dbReference type="Pfam" id="PF03094">
    <property type="entry name" value="Mlo"/>
    <property type="match status" value="1"/>
</dbReference>
<feature type="compositionally biased region" description="Polar residues" evidence="8">
    <location>
        <begin position="204"/>
        <end position="216"/>
    </location>
</feature>
<dbReference type="GO" id="GO:0006952">
    <property type="term" value="P:defense response"/>
    <property type="evidence" value="ECO:0007669"/>
    <property type="project" value="UniProtKB-KW"/>
</dbReference>
<evidence type="ECO:0000313" key="11">
    <source>
        <dbReference type="Proteomes" id="UP000655225"/>
    </source>
</evidence>
<keyword evidence="3 9" id="KW-0812">Transmembrane</keyword>
<feature type="transmembrane region" description="Helical" evidence="9">
    <location>
        <begin position="329"/>
        <end position="349"/>
    </location>
</feature>
<accession>A0A834ZC96</accession>
<keyword evidence="7" id="KW-0568">Pathogenesis-related protein</keyword>
<evidence type="ECO:0000256" key="4">
    <source>
        <dbReference type="ARBA" id="ARBA00022821"/>
    </source>
</evidence>
<keyword evidence="6 9" id="KW-0472">Membrane</keyword>
<comment type="subcellular location">
    <subcellularLocation>
        <location evidence="1">Membrane</location>
        <topology evidence="1">Multi-pass membrane protein</topology>
    </subcellularLocation>
</comment>
<organism evidence="10 11">
    <name type="scientific">Tetracentron sinense</name>
    <name type="common">Spur-leaf</name>
    <dbReference type="NCBI Taxonomy" id="13715"/>
    <lineage>
        <taxon>Eukaryota</taxon>
        <taxon>Viridiplantae</taxon>
        <taxon>Streptophyta</taxon>
        <taxon>Embryophyta</taxon>
        <taxon>Tracheophyta</taxon>
        <taxon>Spermatophyta</taxon>
        <taxon>Magnoliopsida</taxon>
        <taxon>Trochodendrales</taxon>
        <taxon>Trochodendraceae</taxon>
        <taxon>Tetracentron</taxon>
    </lineage>
</organism>
<name>A0A834ZC96_TETSI</name>
<evidence type="ECO:0000256" key="1">
    <source>
        <dbReference type="ARBA" id="ARBA00004141"/>
    </source>
</evidence>
<evidence type="ECO:0000256" key="7">
    <source>
        <dbReference type="ARBA" id="ARBA00023265"/>
    </source>
</evidence>
<feature type="transmembrane region" description="Helical" evidence="9">
    <location>
        <begin position="145"/>
        <end position="170"/>
    </location>
</feature>
<evidence type="ECO:0000256" key="2">
    <source>
        <dbReference type="ARBA" id="ARBA00006574"/>
    </source>
</evidence>
<comment type="caution">
    <text evidence="10">The sequence shown here is derived from an EMBL/GenBank/DDBJ whole genome shotgun (WGS) entry which is preliminary data.</text>
</comment>
<keyword evidence="5 9" id="KW-1133">Transmembrane helix</keyword>
<reference evidence="10 11" key="1">
    <citation type="submission" date="2020-04" db="EMBL/GenBank/DDBJ databases">
        <title>Plant Genome Project.</title>
        <authorList>
            <person name="Zhang R.-G."/>
        </authorList>
    </citation>
    <scope>NUCLEOTIDE SEQUENCE [LARGE SCALE GENOMIC DNA]</scope>
    <source>
        <strain evidence="10">YNK0</strain>
        <tissue evidence="10">Leaf</tissue>
    </source>
</reference>
<dbReference type="InterPro" id="IPR004326">
    <property type="entry name" value="Mlo"/>
</dbReference>
<evidence type="ECO:0000256" key="3">
    <source>
        <dbReference type="ARBA" id="ARBA00022692"/>
    </source>
</evidence>
<proteinExistence type="inferred from homology"/>
<evidence type="ECO:0000256" key="8">
    <source>
        <dbReference type="SAM" id="MobiDB-lite"/>
    </source>
</evidence>
<dbReference type="PANTHER" id="PTHR31942:SF34">
    <property type="entry name" value="MLO-LIKE PROTEIN"/>
    <property type="match status" value="1"/>
</dbReference>
<gene>
    <name evidence="10" type="ORF">HHK36_011125</name>
</gene>
<dbReference type="EMBL" id="JABCRI010000007">
    <property type="protein sequence ID" value="KAF8403030.1"/>
    <property type="molecule type" value="Genomic_DNA"/>
</dbReference>
<dbReference type="AlphaFoldDB" id="A0A834ZC96"/>
<keyword evidence="11" id="KW-1185">Reference proteome</keyword>
<evidence type="ECO:0000256" key="5">
    <source>
        <dbReference type="ARBA" id="ARBA00022989"/>
    </source>
</evidence>
<sequence>MAHLAPQSHNKFDFQKYINRSLEEDFKVVVGIRSSDNLVLRGVVPAVQYPRMVFISMATVYPIDWTKLQVIITKMGLRIQERGEVVKGVPVVQPGDDLFWFNRPRLILYLIHFVLFQNAFQLAFFVWTWYEFGLKSCFHEHLEDVIIRISMGVLVQFLCSYVTLPLYALVTQMGSTMKPTIFNERVAAALRNWHHSAKKHIKQNRNSVTPMSSRPGTPSHGFSPVHLLRHYRSDVSDSLQTSPRKSNFDNARWEAEGSASPMHHKGDGSSSHRHGQHGLVEQEMETHEPSTTQLAQTIQTQHEIDISSTDFSFDKRSQNGVLGRLSQQFYGLLCLGVLIVATTLIHYAYSAEPPDDLRRNAKRRLRALHGPPRRL</sequence>
<protein>
    <recommendedName>
        <fullName evidence="12">MLO-like protein</fullName>
    </recommendedName>
</protein>
<evidence type="ECO:0000256" key="6">
    <source>
        <dbReference type="ARBA" id="ARBA00023136"/>
    </source>
</evidence>
<evidence type="ECO:0008006" key="12">
    <source>
        <dbReference type="Google" id="ProtNLM"/>
    </source>
</evidence>
<evidence type="ECO:0000313" key="10">
    <source>
        <dbReference type="EMBL" id="KAF8403030.1"/>
    </source>
</evidence>
<dbReference type="PANTHER" id="PTHR31942">
    <property type="entry name" value="MLO-LIKE PROTEIN 1"/>
    <property type="match status" value="1"/>
</dbReference>
<dbReference type="GO" id="GO:0016020">
    <property type="term" value="C:membrane"/>
    <property type="evidence" value="ECO:0007669"/>
    <property type="project" value="UniProtKB-SubCell"/>
</dbReference>
<feature type="region of interest" description="Disordered" evidence="8">
    <location>
        <begin position="199"/>
        <end position="223"/>
    </location>
</feature>
<feature type="transmembrane region" description="Helical" evidence="9">
    <location>
        <begin position="106"/>
        <end position="130"/>
    </location>
</feature>
<keyword evidence="4" id="KW-0611">Plant defense</keyword>
<dbReference type="Proteomes" id="UP000655225">
    <property type="component" value="Unassembled WGS sequence"/>
</dbReference>
<dbReference type="OrthoDB" id="1388414at2759"/>
<dbReference type="OMA" id="EMETHEP"/>
<evidence type="ECO:0000256" key="9">
    <source>
        <dbReference type="SAM" id="Phobius"/>
    </source>
</evidence>
<feature type="region of interest" description="Disordered" evidence="8">
    <location>
        <begin position="256"/>
        <end position="276"/>
    </location>
</feature>
<comment type="similarity">
    <text evidence="2">Belongs to the MLO family.</text>
</comment>